<dbReference type="KEGG" id="bbd:Belba_0960"/>
<organism evidence="2 3">
    <name type="scientific">Belliella baltica (strain DSM 15883 / CIP 108006 / LMG 21964 / BA134)</name>
    <dbReference type="NCBI Taxonomy" id="866536"/>
    <lineage>
        <taxon>Bacteria</taxon>
        <taxon>Pseudomonadati</taxon>
        <taxon>Bacteroidota</taxon>
        <taxon>Cytophagia</taxon>
        <taxon>Cytophagales</taxon>
        <taxon>Cyclobacteriaceae</taxon>
        <taxon>Belliella</taxon>
    </lineage>
</organism>
<dbReference type="GO" id="GO:0003677">
    <property type="term" value="F:DNA binding"/>
    <property type="evidence" value="ECO:0007669"/>
    <property type="project" value="InterPro"/>
</dbReference>
<dbReference type="InterPro" id="IPR049514">
    <property type="entry name" value="Fic-like_C"/>
</dbReference>
<dbReference type="Pfam" id="PF12844">
    <property type="entry name" value="HTH_19"/>
    <property type="match status" value="1"/>
</dbReference>
<dbReference type="SMART" id="SM00530">
    <property type="entry name" value="HTH_XRE"/>
    <property type="match status" value="1"/>
</dbReference>
<name>I3Z2Y5_BELBD</name>
<dbReference type="eggNOG" id="COG2865">
    <property type="taxonomic scope" value="Bacteria"/>
</dbReference>
<dbReference type="PROSITE" id="PS50943">
    <property type="entry name" value="HTH_CROC1"/>
    <property type="match status" value="1"/>
</dbReference>
<reference evidence="3" key="1">
    <citation type="submission" date="2012-06" db="EMBL/GenBank/DDBJ databases">
        <title>The complete genome of Belliella baltica DSM 15883.</title>
        <authorList>
            <person name="Lucas S."/>
            <person name="Copeland A."/>
            <person name="Lapidus A."/>
            <person name="Goodwin L."/>
            <person name="Pitluck S."/>
            <person name="Peters L."/>
            <person name="Mikhailova N."/>
            <person name="Davenport K."/>
            <person name="Kyrpides N."/>
            <person name="Mavromatis K."/>
            <person name="Pagani I."/>
            <person name="Ivanova N."/>
            <person name="Ovchinnikova G."/>
            <person name="Zeytun A."/>
            <person name="Detter J.C."/>
            <person name="Han C."/>
            <person name="Land M."/>
            <person name="Hauser L."/>
            <person name="Markowitz V."/>
            <person name="Cheng J.-F."/>
            <person name="Hugenholtz P."/>
            <person name="Woyke T."/>
            <person name="Wu D."/>
            <person name="Tindall B."/>
            <person name="Pomrenke H."/>
            <person name="Brambilla E."/>
            <person name="Klenk H.-P."/>
            <person name="Eisen J.A."/>
        </authorList>
    </citation>
    <scope>NUCLEOTIDE SEQUENCE [LARGE SCALE GENOMIC DNA]</scope>
    <source>
        <strain evidence="3">DSM 15883 / CIP 108006 / LMG 21964 / BA134</strain>
    </source>
</reference>
<dbReference type="HOGENOM" id="CLU_1358242_0_0_10"/>
<dbReference type="InterPro" id="IPR001387">
    <property type="entry name" value="Cro/C1-type_HTH"/>
</dbReference>
<dbReference type="STRING" id="866536.Belba_0960"/>
<dbReference type="RefSeq" id="WP_014771611.1">
    <property type="nucleotide sequence ID" value="NC_018010.1"/>
</dbReference>
<evidence type="ECO:0000313" key="2">
    <source>
        <dbReference type="EMBL" id="AFL83603.1"/>
    </source>
</evidence>
<gene>
    <name evidence="2" type="ordered locus">Belba_0960</name>
</gene>
<feature type="domain" description="HTH cro/C1-type" evidence="1">
    <location>
        <begin position="51"/>
        <end position="83"/>
    </location>
</feature>
<sequence length="201" mass="23470">MRNEESNSKESNKEERLLKFKKELSEFFLKARLELGYKTKDDFSDAKNIVRSQYSHYESGKANPTIETVFNLLNDLGLDYTDLFKLPVNSEKDCKEFDHDLLFEFIKEQVLEQVKRLKGNEFASKFSSINTIRILKTLTFCIKPKSKKEILGNLGLKNTTNNFKRTISIALELNWLQMTDPISPNNPHQKYYTSEKGKKII</sequence>
<dbReference type="InterPro" id="IPR010982">
    <property type="entry name" value="Lambda_DNA-bd_dom_sf"/>
</dbReference>
<dbReference type="Gene3D" id="1.10.260.40">
    <property type="entry name" value="lambda repressor-like DNA-binding domains"/>
    <property type="match status" value="1"/>
</dbReference>
<dbReference type="AlphaFoldDB" id="I3Z2Y5"/>
<dbReference type="OrthoDB" id="965471at2"/>
<dbReference type="Proteomes" id="UP000006050">
    <property type="component" value="Chromosome"/>
</dbReference>
<evidence type="ECO:0000313" key="3">
    <source>
        <dbReference type="Proteomes" id="UP000006050"/>
    </source>
</evidence>
<dbReference type="EMBL" id="CP003281">
    <property type="protein sequence ID" value="AFL83603.1"/>
    <property type="molecule type" value="Genomic_DNA"/>
</dbReference>
<dbReference type="SUPFAM" id="SSF47413">
    <property type="entry name" value="lambda repressor-like DNA-binding domains"/>
    <property type="match status" value="1"/>
</dbReference>
<protein>
    <submittedName>
        <fullName evidence="2">Helix-turn-helix protein</fullName>
    </submittedName>
</protein>
<accession>I3Z2Y5</accession>
<keyword evidence="3" id="KW-1185">Reference proteome</keyword>
<evidence type="ECO:0000259" key="1">
    <source>
        <dbReference type="PROSITE" id="PS50943"/>
    </source>
</evidence>
<dbReference type="CDD" id="cd00093">
    <property type="entry name" value="HTH_XRE"/>
    <property type="match status" value="1"/>
</dbReference>
<dbReference type="Pfam" id="PF21247">
    <property type="entry name" value="Fic-like_C"/>
    <property type="match status" value="1"/>
</dbReference>
<proteinExistence type="predicted"/>